<protein>
    <submittedName>
        <fullName evidence="7">Putative carbohydrate kinase</fullName>
        <ecNumber evidence="7">2.7.1.4</ecNumber>
        <ecNumber evidence="7">2.7.1.45</ecNumber>
    </submittedName>
</protein>
<dbReference type="InterPro" id="IPR050306">
    <property type="entry name" value="PfkB_Carbo_kinase"/>
</dbReference>
<reference evidence="7 8" key="1">
    <citation type="journal article" date="2007" name="PLoS Genet.">
        <title>Patterns and implications of gene gain and loss in the evolution of Prochlorococcus.</title>
        <authorList>
            <person name="Kettler G.C."/>
            <person name="Martiny A.C."/>
            <person name="Huang K."/>
            <person name="Zucker J."/>
            <person name="Coleman M.L."/>
            <person name="Rodrigue S."/>
            <person name="Chen F."/>
            <person name="Lapidus A."/>
            <person name="Ferriera S."/>
            <person name="Johnson J."/>
            <person name="Steglich C."/>
            <person name="Church G.M."/>
            <person name="Richardson P."/>
            <person name="Chisholm S.W."/>
        </authorList>
    </citation>
    <scope>NUCLEOTIDE SEQUENCE [LARGE SCALE GENOMIC DNA]</scope>
    <source>
        <strain evidence="7 8">MIT 9303</strain>
    </source>
</reference>
<evidence type="ECO:0000256" key="2">
    <source>
        <dbReference type="ARBA" id="ARBA00022679"/>
    </source>
</evidence>
<dbReference type="AlphaFoldDB" id="A2C618"/>
<feature type="domain" description="Carbohydrate kinase PfkB" evidence="6">
    <location>
        <begin position="13"/>
        <end position="329"/>
    </location>
</feature>
<dbReference type="Pfam" id="PF00294">
    <property type="entry name" value="PfkB"/>
    <property type="match status" value="1"/>
</dbReference>
<dbReference type="PROSITE" id="PS00583">
    <property type="entry name" value="PFKB_KINASES_1"/>
    <property type="match status" value="1"/>
</dbReference>
<gene>
    <name evidence="7" type="ordered locus">P9303_01731</name>
</gene>
<dbReference type="EMBL" id="CP000554">
    <property type="protein sequence ID" value="ABM76928.1"/>
    <property type="molecule type" value="Genomic_DNA"/>
</dbReference>
<organism evidence="7 8">
    <name type="scientific">Prochlorococcus marinus (strain MIT 9303)</name>
    <dbReference type="NCBI Taxonomy" id="59922"/>
    <lineage>
        <taxon>Bacteria</taxon>
        <taxon>Bacillati</taxon>
        <taxon>Cyanobacteriota</taxon>
        <taxon>Cyanophyceae</taxon>
        <taxon>Synechococcales</taxon>
        <taxon>Prochlorococcaceae</taxon>
        <taxon>Prochlorococcus</taxon>
    </lineage>
</organism>
<dbReference type="Gene3D" id="3.40.1190.20">
    <property type="match status" value="1"/>
</dbReference>
<comment type="similarity">
    <text evidence="1">Belongs to the carbohydrate kinase PfkB family.</text>
</comment>
<dbReference type="InterPro" id="IPR029056">
    <property type="entry name" value="Ribokinase-like"/>
</dbReference>
<dbReference type="KEGG" id="pmf:P9303_01731"/>
<sequence length="346" mass="36498">MTGTNPVHSNEPEVICLGEALVDRLGPLGGDPVVDQPVEDCLGGAPANVACGLARLGSKVAFLGRLGDDSIGARFRELFDTRGVNLAGLQTDLRRPSRIVLVRRDLDGERVFQGFAGDRGDGFADQALSLDELAASWPLLVGKASWLLIGSIPLATPASAQALLWCVEQAQTAGIEIALDVNWRSTFWDPGRSPDSGPDEKALQAIAPLLERASLLKLAREEAVWFFDTDDPAVIARSLPQQPDVVVTDGARPVRWWIGGCVGELAALSPPSVVDTTGAGDAFTAGLLHQLLMDVSSQRDSIKVREMVRFAAACGALVCGGAGGIDPQPSQMQVEEFLGSVAGDVN</sequence>
<dbReference type="GO" id="GO:0008673">
    <property type="term" value="F:2-dehydro-3-deoxygluconokinase activity"/>
    <property type="evidence" value="ECO:0007669"/>
    <property type="project" value="UniProtKB-EC"/>
</dbReference>
<evidence type="ECO:0000256" key="1">
    <source>
        <dbReference type="ARBA" id="ARBA00010688"/>
    </source>
</evidence>
<dbReference type="CDD" id="cd01167">
    <property type="entry name" value="bac_FRK"/>
    <property type="match status" value="1"/>
</dbReference>
<evidence type="ECO:0000259" key="6">
    <source>
        <dbReference type="Pfam" id="PF00294"/>
    </source>
</evidence>
<evidence type="ECO:0000256" key="3">
    <source>
        <dbReference type="ARBA" id="ARBA00022741"/>
    </source>
</evidence>
<proteinExistence type="inferred from homology"/>
<evidence type="ECO:0000256" key="5">
    <source>
        <dbReference type="ARBA" id="ARBA00022840"/>
    </source>
</evidence>
<dbReference type="GO" id="GO:0005524">
    <property type="term" value="F:ATP binding"/>
    <property type="evidence" value="ECO:0007669"/>
    <property type="project" value="UniProtKB-KW"/>
</dbReference>
<dbReference type="PANTHER" id="PTHR43085">
    <property type="entry name" value="HEXOKINASE FAMILY MEMBER"/>
    <property type="match status" value="1"/>
</dbReference>
<dbReference type="SUPFAM" id="SSF53613">
    <property type="entry name" value="Ribokinase-like"/>
    <property type="match status" value="1"/>
</dbReference>
<evidence type="ECO:0000313" key="8">
    <source>
        <dbReference type="Proteomes" id="UP000002274"/>
    </source>
</evidence>
<dbReference type="GO" id="GO:0008865">
    <property type="term" value="F:fructokinase activity"/>
    <property type="evidence" value="ECO:0007669"/>
    <property type="project" value="UniProtKB-EC"/>
</dbReference>
<keyword evidence="2 7" id="KW-0808">Transferase</keyword>
<dbReference type="PROSITE" id="PS00584">
    <property type="entry name" value="PFKB_KINASES_2"/>
    <property type="match status" value="1"/>
</dbReference>
<dbReference type="Proteomes" id="UP000002274">
    <property type="component" value="Chromosome"/>
</dbReference>
<dbReference type="EC" id="2.7.1.45" evidence="7"/>
<evidence type="ECO:0000256" key="4">
    <source>
        <dbReference type="ARBA" id="ARBA00022777"/>
    </source>
</evidence>
<keyword evidence="4 7" id="KW-0418">Kinase</keyword>
<dbReference type="InterPro" id="IPR002173">
    <property type="entry name" value="Carboh/pur_kinase_PfkB_CS"/>
</dbReference>
<keyword evidence="3" id="KW-0547">Nucleotide-binding</keyword>
<dbReference type="PANTHER" id="PTHR43085:SF1">
    <property type="entry name" value="PSEUDOURIDINE KINASE-RELATED"/>
    <property type="match status" value="1"/>
</dbReference>
<dbReference type="EC" id="2.7.1.4" evidence="7"/>
<dbReference type="HOGENOM" id="CLU_027634_6_1_3"/>
<evidence type="ECO:0000313" key="7">
    <source>
        <dbReference type="EMBL" id="ABM76928.1"/>
    </source>
</evidence>
<dbReference type="BioCyc" id="PMAR59922:G1G80-168-MONOMER"/>
<name>A2C618_PROM3</name>
<dbReference type="STRING" id="59922.P9303_01731"/>
<accession>A2C618</accession>
<keyword evidence="5" id="KW-0067">ATP-binding</keyword>
<dbReference type="InterPro" id="IPR011611">
    <property type="entry name" value="PfkB_dom"/>
</dbReference>
<dbReference type="RefSeq" id="WP_011824859.1">
    <property type="nucleotide sequence ID" value="NC_008820.1"/>
</dbReference>